<evidence type="ECO:0000313" key="2">
    <source>
        <dbReference type="Proteomes" id="UP000319432"/>
    </source>
</evidence>
<keyword evidence="2" id="KW-1185">Reference proteome</keyword>
<sequence length="75" mass="8566">MKNWLSYTHPTLLFYPPFTNKCSGYLVADTSISNNLLEKSHKKSPLIGSVNLTWISNIIPRKAVEGELEREENET</sequence>
<accession>A0A518VCW8</accession>
<dbReference type="EMBL" id="CP033464">
    <property type="protein sequence ID" value="QDX94841.1"/>
    <property type="molecule type" value="Genomic_DNA"/>
</dbReference>
<protein>
    <submittedName>
        <fullName evidence="1">Uncharacterized protein</fullName>
    </submittedName>
</protein>
<proteinExistence type="predicted"/>
<name>A0A518VCW8_BRELA</name>
<dbReference type="Proteomes" id="UP000319432">
    <property type="component" value="Chromosome"/>
</dbReference>
<evidence type="ECO:0000313" key="1">
    <source>
        <dbReference type="EMBL" id="QDX94841.1"/>
    </source>
</evidence>
<organism evidence="1 2">
    <name type="scientific">Brevibacillus laterosporus</name>
    <name type="common">Bacillus laterosporus</name>
    <dbReference type="NCBI Taxonomy" id="1465"/>
    <lineage>
        <taxon>Bacteria</taxon>
        <taxon>Bacillati</taxon>
        <taxon>Bacillota</taxon>
        <taxon>Bacilli</taxon>
        <taxon>Bacillales</taxon>
        <taxon>Paenibacillaceae</taxon>
        <taxon>Brevibacillus</taxon>
    </lineage>
</organism>
<dbReference type="AlphaFoldDB" id="A0A518VCW8"/>
<reference evidence="1 2" key="1">
    <citation type="submission" date="2018-11" db="EMBL/GenBank/DDBJ databases">
        <title>Phylogenetic determinants of toxin gene distribution in genomes of Brevibacillus laterosporus.</title>
        <authorList>
            <person name="Glare T.R."/>
            <person name="Durrant A."/>
            <person name="Berry C."/>
            <person name="Palma L."/>
            <person name="Ormskirk M."/>
            <person name="Cox M.O."/>
        </authorList>
    </citation>
    <scope>NUCLEOTIDE SEQUENCE [LARGE SCALE GENOMIC DNA]</scope>
    <source>
        <strain evidence="1 2">1821L</strain>
    </source>
</reference>
<gene>
    <name evidence="1" type="ORF">EEL30_22660</name>
</gene>